<dbReference type="PANTHER" id="PTHR11709:SF145">
    <property type="entry name" value="LCC1"/>
    <property type="match status" value="1"/>
</dbReference>
<feature type="compositionally biased region" description="Low complexity" evidence="7">
    <location>
        <begin position="153"/>
        <end position="167"/>
    </location>
</feature>
<dbReference type="InterPro" id="IPR011706">
    <property type="entry name" value="Cu-oxidase_C"/>
</dbReference>
<keyword evidence="6" id="KW-0325">Glycoprotein</keyword>
<dbReference type="FunFam" id="2.60.40.420:FF:000021">
    <property type="entry name" value="Extracellular dihydrogeodin oxidase/laccase"/>
    <property type="match status" value="1"/>
</dbReference>
<keyword evidence="5" id="KW-0186">Copper</keyword>
<organism evidence="12 13">
    <name type="scientific">Exophiala xenobiotica</name>
    <dbReference type="NCBI Taxonomy" id="348802"/>
    <lineage>
        <taxon>Eukaryota</taxon>
        <taxon>Fungi</taxon>
        <taxon>Dikarya</taxon>
        <taxon>Ascomycota</taxon>
        <taxon>Pezizomycotina</taxon>
        <taxon>Eurotiomycetes</taxon>
        <taxon>Chaetothyriomycetidae</taxon>
        <taxon>Chaetothyriales</taxon>
        <taxon>Herpotrichiellaceae</taxon>
        <taxon>Exophiala</taxon>
    </lineage>
</organism>
<feature type="domain" description="Plastocyanin-like" evidence="10">
    <location>
        <begin position="605"/>
        <end position="724"/>
    </location>
</feature>
<feature type="region of interest" description="Disordered" evidence="7">
    <location>
        <begin position="97"/>
        <end position="230"/>
    </location>
</feature>
<accession>A0A0D2BRJ9</accession>
<gene>
    <name evidence="12" type="ORF">PV05_07414</name>
</gene>
<dbReference type="GO" id="GO:0005507">
    <property type="term" value="F:copper ion binding"/>
    <property type="evidence" value="ECO:0007669"/>
    <property type="project" value="InterPro"/>
</dbReference>
<dbReference type="PROSITE" id="PS00079">
    <property type="entry name" value="MULTICOPPER_OXIDASE1"/>
    <property type="match status" value="1"/>
</dbReference>
<evidence type="ECO:0000256" key="4">
    <source>
        <dbReference type="ARBA" id="ARBA00023002"/>
    </source>
</evidence>
<dbReference type="PROSITE" id="PS00080">
    <property type="entry name" value="MULTICOPPER_OXIDASE2"/>
    <property type="match status" value="1"/>
</dbReference>
<dbReference type="EMBL" id="KN847320">
    <property type="protein sequence ID" value="KIW55106.1"/>
    <property type="molecule type" value="Genomic_DNA"/>
</dbReference>
<name>A0A0D2BRJ9_9EURO</name>
<dbReference type="GeneID" id="25329322"/>
<dbReference type="GO" id="GO:0016491">
    <property type="term" value="F:oxidoreductase activity"/>
    <property type="evidence" value="ECO:0007669"/>
    <property type="project" value="UniProtKB-KW"/>
</dbReference>
<keyword evidence="3" id="KW-0677">Repeat</keyword>
<evidence type="ECO:0008006" key="14">
    <source>
        <dbReference type="Google" id="ProtNLM"/>
    </source>
</evidence>
<feature type="domain" description="Plastocyanin-like" evidence="9">
    <location>
        <begin position="366"/>
        <end position="523"/>
    </location>
</feature>
<feature type="region of interest" description="Disordered" evidence="7">
    <location>
        <begin position="24"/>
        <end position="69"/>
    </location>
</feature>
<dbReference type="HOGENOM" id="CLU_006504_3_1_1"/>
<evidence type="ECO:0000259" key="10">
    <source>
        <dbReference type="Pfam" id="PF07731"/>
    </source>
</evidence>
<evidence type="ECO:0000256" key="8">
    <source>
        <dbReference type="SAM" id="SignalP"/>
    </source>
</evidence>
<keyword evidence="2" id="KW-0479">Metal-binding</keyword>
<evidence type="ECO:0000313" key="12">
    <source>
        <dbReference type="EMBL" id="KIW55106.1"/>
    </source>
</evidence>
<dbReference type="CDD" id="cd13901">
    <property type="entry name" value="CuRO_3_MaLCC_like"/>
    <property type="match status" value="1"/>
</dbReference>
<evidence type="ECO:0000259" key="11">
    <source>
        <dbReference type="Pfam" id="PF07732"/>
    </source>
</evidence>
<evidence type="ECO:0000256" key="7">
    <source>
        <dbReference type="SAM" id="MobiDB-lite"/>
    </source>
</evidence>
<comment type="similarity">
    <text evidence="1">Belongs to the multicopper oxidase family.</text>
</comment>
<dbReference type="InterPro" id="IPR002355">
    <property type="entry name" value="Cu_oxidase_Cu_BS"/>
</dbReference>
<evidence type="ECO:0000256" key="6">
    <source>
        <dbReference type="ARBA" id="ARBA00023180"/>
    </source>
</evidence>
<dbReference type="InterPro" id="IPR001117">
    <property type="entry name" value="Cu-oxidase_2nd"/>
</dbReference>
<dbReference type="Proteomes" id="UP000054342">
    <property type="component" value="Unassembled WGS sequence"/>
</dbReference>
<dbReference type="Pfam" id="PF07731">
    <property type="entry name" value="Cu-oxidase_2"/>
    <property type="match status" value="1"/>
</dbReference>
<feature type="domain" description="Plastocyanin-like" evidence="11">
    <location>
        <begin position="245"/>
        <end position="355"/>
    </location>
</feature>
<evidence type="ECO:0000256" key="5">
    <source>
        <dbReference type="ARBA" id="ARBA00023008"/>
    </source>
</evidence>
<dbReference type="STRING" id="348802.A0A0D2BRJ9"/>
<dbReference type="Gene3D" id="2.60.40.420">
    <property type="entry name" value="Cupredoxins - blue copper proteins"/>
    <property type="match status" value="3"/>
</dbReference>
<evidence type="ECO:0000259" key="9">
    <source>
        <dbReference type="Pfam" id="PF00394"/>
    </source>
</evidence>
<dbReference type="PANTHER" id="PTHR11709">
    <property type="entry name" value="MULTI-COPPER OXIDASE"/>
    <property type="match status" value="1"/>
</dbReference>
<feature type="compositionally biased region" description="Gly residues" evidence="7">
    <location>
        <begin position="184"/>
        <end position="203"/>
    </location>
</feature>
<evidence type="ECO:0000256" key="1">
    <source>
        <dbReference type="ARBA" id="ARBA00010609"/>
    </source>
</evidence>
<evidence type="ECO:0000313" key="13">
    <source>
        <dbReference type="Proteomes" id="UP000054342"/>
    </source>
</evidence>
<dbReference type="SUPFAM" id="SSF49503">
    <property type="entry name" value="Cupredoxins"/>
    <property type="match status" value="3"/>
</dbReference>
<dbReference type="InterPro" id="IPR008972">
    <property type="entry name" value="Cupredoxin"/>
</dbReference>
<dbReference type="AlphaFoldDB" id="A0A0D2BRJ9"/>
<dbReference type="CDD" id="cd13854">
    <property type="entry name" value="CuRO_1_MaLCC_like"/>
    <property type="match status" value="1"/>
</dbReference>
<feature type="chain" id="PRO_5002250071" description="L-ascorbate oxidase" evidence="8">
    <location>
        <begin position="22"/>
        <end position="757"/>
    </location>
</feature>
<dbReference type="RefSeq" id="XP_013315690.1">
    <property type="nucleotide sequence ID" value="XM_013460236.1"/>
</dbReference>
<protein>
    <recommendedName>
        <fullName evidence="14">L-ascorbate oxidase</fullName>
    </recommendedName>
</protein>
<keyword evidence="4" id="KW-0560">Oxidoreductase</keyword>
<evidence type="ECO:0000256" key="2">
    <source>
        <dbReference type="ARBA" id="ARBA00022723"/>
    </source>
</evidence>
<dbReference type="InterPro" id="IPR011707">
    <property type="entry name" value="Cu-oxidase-like_N"/>
</dbReference>
<reference evidence="12 13" key="1">
    <citation type="submission" date="2015-01" db="EMBL/GenBank/DDBJ databases">
        <title>The Genome Sequence of Exophiala xenobiotica CBS118157.</title>
        <authorList>
            <consortium name="The Broad Institute Genomics Platform"/>
            <person name="Cuomo C."/>
            <person name="de Hoog S."/>
            <person name="Gorbushina A."/>
            <person name="Stielow B."/>
            <person name="Teixiera M."/>
            <person name="Abouelleil A."/>
            <person name="Chapman S.B."/>
            <person name="Priest M."/>
            <person name="Young S.K."/>
            <person name="Wortman J."/>
            <person name="Nusbaum C."/>
            <person name="Birren B."/>
        </authorList>
    </citation>
    <scope>NUCLEOTIDE SEQUENCE [LARGE SCALE GENOMIC DNA]</scope>
    <source>
        <strain evidence="12 13">CBS 118157</strain>
    </source>
</reference>
<dbReference type="CDD" id="cd13880">
    <property type="entry name" value="CuRO_2_MaLCC_like"/>
    <property type="match status" value="1"/>
</dbReference>
<keyword evidence="13" id="KW-1185">Reference proteome</keyword>
<feature type="signal peptide" evidence="8">
    <location>
        <begin position="1"/>
        <end position="21"/>
    </location>
</feature>
<keyword evidence="8" id="KW-0732">Signal</keyword>
<feature type="compositionally biased region" description="Low complexity" evidence="7">
    <location>
        <begin position="219"/>
        <end position="229"/>
    </location>
</feature>
<dbReference type="OrthoDB" id="2121828at2759"/>
<dbReference type="Pfam" id="PF00394">
    <property type="entry name" value="Cu-oxidase"/>
    <property type="match status" value="1"/>
</dbReference>
<proteinExistence type="inferred from homology"/>
<dbReference type="Pfam" id="PF07732">
    <property type="entry name" value="Cu-oxidase_3"/>
    <property type="match status" value="1"/>
</dbReference>
<dbReference type="FunFam" id="2.60.40.420:FF:000038">
    <property type="entry name" value="Extracellular dihydrogeodin oxidase/laccase"/>
    <property type="match status" value="1"/>
</dbReference>
<sequence>MQLFLVKLFVFLFATNFAAEAYPSSSSRTSQSSTESTTTSWYRPSSTTSWHNATTTTTTSIKSSTSTSTTTEVLTTELPKTISDLIFPTTFPSQRPIRPWNIPSGRWGLPQSRTNGKGLLGTIPQNGQGGAPKFPAFIGAPGPKGVYGGSGSGSSSSGSNGGSSSSGDNGGSSNNGGSSSGSSSGKGGSTGSGSDSGYGGSSGGNRPTTFPWGSRTAGNTNPYTNPPNTGVVRSYNFVLERGIMAPDGVQRDVILINGQFPGPTIEANWGDTIQVTVVNKITGPVEGTSLHWHGLLQQGTPWQDGVPGITQCPIAPGDSFTYSFLADLYGTSWYHAHYSAQYAAGLFGAMVVHGPANADYDEDLGPVLLTDYYHGEYYDLVEDVMGTDLTKVAPYSDNNLINGKGTYDCNLVKNGTTCTPNAGYAKFQFTKGEKYRLRLINAGAEGLQKFSIDNHKLTVMAYDFVPIQPYTTEIITLGVGQRADVIVEATGGASDAVWMRSVISNCSLANQPYAYAMVYYQNANTNLKPNSTAWTHTTDICANDDLSKTVPYYQITPPNTPAKEVVVDINFGLNSTGNLLWTMNNSTFRTCYNDPALFRAQDLITSPNSTFEYPEEWNVYDMGNASSIRVIVNNLTPVAHPMHLHGHNMYVLSEGMGEWDGTTVNPSNPARRDTQMLRPAAADGTPGYMVMQFDADNPGMWPFHCHIAWHVSGGLYINILERPDAIPTGRPGGFNDMCTAWGQYTGLGPIDQIDSGL</sequence>
<dbReference type="InterPro" id="IPR033138">
    <property type="entry name" value="Cu_oxidase_CS"/>
</dbReference>
<dbReference type="InterPro" id="IPR045087">
    <property type="entry name" value="Cu-oxidase_fam"/>
</dbReference>
<evidence type="ECO:0000256" key="3">
    <source>
        <dbReference type="ARBA" id="ARBA00022737"/>
    </source>
</evidence>